<gene>
    <name evidence="1" type="ORF">INT45_004003</name>
</gene>
<proteinExistence type="predicted"/>
<name>A0A8H7S2L3_9FUNG</name>
<accession>A0A8H7S2L3</accession>
<organism evidence="1 2">
    <name type="scientific">Circinella minor</name>
    <dbReference type="NCBI Taxonomy" id="1195481"/>
    <lineage>
        <taxon>Eukaryota</taxon>
        <taxon>Fungi</taxon>
        <taxon>Fungi incertae sedis</taxon>
        <taxon>Mucoromycota</taxon>
        <taxon>Mucoromycotina</taxon>
        <taxon>Mucoromycetes</taxon>
        <taxon>Mucorales</taxon>
        <taxon>Lichtheimiaceae</taxon>
        <taxon>Circinella</taxon>
    </lineage>
</organism>
<evidence type="ECO:0000313" key="1">
    <source>
        <dbReference type="EMBL" id="KAG2220318.1"/>
    </source>
</evidence>
<feature type="non-terminal residue" evidence="1">
    <location>
        <position position="1"/>
    </location>
</feature>
<sequence>HIRRHTLATLTRRQEQPARRIIAIATQQQIASFHHTPLRAASMPEGWNASNAHPIVQKIRDNPQVMDQLVAFTVLLQKKGIDVAGKQPGFADMMKIMNDPEIKEVVKKLAQEMQAAGIQLDMASIGEIQKSLEGFNSNGGGEKQNDGVVNKMKGLFKK</sequence>
<comment type="caution">
    <text evidence="1">The sequence shown here is derived from an EMBL/GenBank/DDBJ whole genome shotgun (WGS) entry which is preliminary data.</text>
</comment>
<dbReference type="EMBL" id="JAEPRB010000144">
    <property type="protein sequence ID" value="KAG2220318.1"/>
    <property type="molecule type" value="Genomic_DNA"/>
</dbReference>
<reference evidence="1 2" key="1">
    <citation type="submission" date="2020-12" db="EMBL/GenBank/DDBJ databases">
        <title>Metabolic potential, ecology and presence of endohyphal bacteria is reflected in genomic diversity of Mucoromycotina.</title>
        <authorList>
            <person name="Muszewska A."/>
            <person name="Okrasinska A."/>
            <person name="Steczkiewicz K."/>
            <person name="Drgas O."/>
            <person name="Orlowska M."/>
            <person name="Perlinska-Lenart U."/>
            <person name="Aleksandrzak-Piekarczyk T."/>
            <person name="Szatraj K."/>
            <person name="Zielenkiewicz U."/>
            <person name="Pilsyk S."/>
            <person name="Malc E."/>
            <person name="Mieczkowski P."/>
            <person name="Kruszewska J.S."/>
            <person name="Biernat P."/>
            <person name="Pawlowska J."/>
        </authorList>
    </citation>
    <scope>NUCLEOTIDE SEQUENCE [LARGE SCALE GENOMIC DNA]</scope>
    <source>
        <strain evidence="1 2">CBS 142.35</strain>
    </source>
</reference>
<dbReference type="OrthoDB" id="10008801at2759"/>
<protein>
    <submittedName>
        <fullName evidence="1">Uncharacterized protein</fullName>
    </submittedName>
</protein>
<dbReference type="Proteomes" id="UP000646827">
    <property type="component" value="Unassembled WGS sequence"/>
</dbReference>
<keyword evidence="2" id="KW-1185">Reference proteome</keyword>
<evidence type="ECO:0000313" key="2">
    <source>
        <dbReference type="Proteomes" id="UP000646827"/>
    </source>
</evidence>
<dbReference type="AlphaFoldDB" id="A0A8H7S2L3"/>